<evidence type="ECO:0000313" key="1">
    <source>
        <dbReference type="EMBL" id="KHD06623.1"/>
    </source>
</evidence>
<protein>
    <submittedName>
        <fullName evidence="1">Uncharacterized protein</fullName>
    </submittedName>
</protein>
<evidence type="ECO:0000313" key="2">
    <source>
        <dbReference type="Proteomes" id="UP000030428"/>
    </source>
</evidence>
<gene>
    <name evidence="1" type="ORF">PN36_14790</name>
</gene>
<sequence>MDRVSAEIARRKAARAEFGARCRTVFEKLRPQLIKQYYNWFIAVDPDCEKYLIDPSLEGLVEKIRARYQDGIVKLTTYRLNETGVCGRI</sequence>
<proteinExistence type="predicted"/>
<keyword evidence="2" id="KW-1185">Reference proteome</keyword>
<dbReference type="EMBL" id="JSZA02000051">
    <property type="protein sequence ID" value="KHD06623.1"/>
    <property type="molecule type" value="Genomic_DNA"/>
</dbReference>
<accession>A0A0A6P763</accession>
<reference evidence="1 2" key="1">
    <citation type="journal article" date="2016" name="Front. Microbiol.">
        <title>Single-Cell (Meta-)Genomics of a Dimorphic Candidatus Thiomargarita nelsonii Reveals Genomic Plasticity.</title>
        <authorList>
            <person name="Flood B.E."/>
            <person name="Fliss P."/>
            <person name="Jones D.S."/>
            <person name="Dick G.J."/>
            <person name="Jain S."/>
            <person name="Kaster A.K."/>
            <person name="Winkel M."/>
            <person name="Mussmann M."/>
            <person name="Bailey J."/>
        </authorList>
    </citation>
    <scope>NUCLEOTIDE SEQUENCE [LARGE SCALE GENOMIC DNA]</scope>
    <source>
        <strain evidence="1">Hydrate Ridge</strain>
    </source>
</reference>
<organism evidence="1 2">
    <name type="scientific">Candidatus Thiomargarita nelsonii</name>
    <dbReference type="NCBI Taxonomy" id="1003181"/>
    <lineage>
        <taxon>Bacteria</taxon>
        <taxon>Pseudomonadati</taxon>
        <taxon>Pseudomonadota</taxon>
        <taxon>Gammaproteobacteria</taxon>
        <taxon>Thiotrichales</taxon>
        <taxon>Thiotrichaceae</taxon>
        <taxon>Thiomargarita</taxon>
    </lineage>
</organism>
<comment type="caution">
    <text evidence="1">The sequence shown here is derived from an EMBL/GenBank/DDBJ whole genome shotgun (WGS) entry which is preliminary data.</text>
</comment>
<name>A0A0A6P763_9GAMM</name>
<dbReference type="Proteomes" id="UP000030428">
    <property type="component" value="Unassembled WGS sequence"/>
</dbReference>
<dbReference type="AlphaFoldDB" id="A0A0A6P763"/>